<accession>A0ACB7YV40</accession>
<gene>
    <name evidence="1" type="ORF">Vadar_013342</name>
</gene>
<keyword evidence="2" id="KW-1185">Reference proteome</keyword>
<name>A0ACB7YV40_9ERIC</name>
<comment type="caution">
    <text evidence="1">The sequence shown here is derived from an EMBL/GenBank/DDBJ whole genome shotgun (WGS) entry which is preliminary data.</text>
</comment>
<evidence type="ECO:0000313" key="1">
    <source>
        <dbReference type="EMBL" id="KAH7857492.1"/>
    </source>
</evidence>
<protein>
    <submittedName>
        <fullName evidence="1">Uncharacterized protein</fullName>
    </submittedName>
</protein>
<proteinExistence type="predicted"/>
<organism evidence="1 2">
    <name type="scientific">Vaccinium darrowii</name>
    <dbReference type="NCBI Taxonomy" id="229202"/>
    <lineage>
        <taxon>Eukaryota</taxon>
        <taxon>Viridiplantae</taxon>
        <taxon>Streptophyta</taxon>
        <taxon>Embryophyta</taxon>
        <taxon>Tracheophyta</taxon>
        <taxon>Spermatophyta</taxon>
        <taxon>Magnoliopsida</taxon>
        <taxon>eudicotyledons</taxon>
        <taxon>Gunneridae</taxon>
        <taxon>Pentapetalae</taxon>
        <taxon>asterids</taxon>
        <taxon>Ericales</taxon>
        <taxon>Ericaceae</taxon>
        <taxon>Vaccinioideae</taxon>
        <taxon>Vaccinieae</taxon>
        <taxon>Vaccinium</taxon>
    </lineage>
</organism>
<reference evidence="1 2" key="1">
    <citation type="journal article" date="2021" name="Hortic Res">
        <title>High-quality reference genome and annotation aids understanding of berry development for evergreen blueberry (Vaccinium darrowii).</title>
        <authorList>
            <person name="Yu J."/>
            <person name="Hulse-Kemp A.M."/>
            <person name="Babiker E."/>
            <person name="Staton M."/>
        </authorList>
    </citation>
    <scope>NUCLEOTIDE SEQUENCE [LARGE SCALE GENOMIC DNA]</scope>
    <source>
        <strain evidence="2">cv. NJ 8807/NJ 8810</strain>
        <tissue evidence="1">Young leaf</tissue>
    </source>
</reference>
<dbReference type="Proteomes" id="UP000828048">
    <property type="component" value="Chromosome 3"/>
</dbReference>
<dbReference type="EMBL" id="CM037153">
    <property type="protein sequence ID" value="KAH7857492.1"/>
    <property type="molecule type" value="Genomic_DNA"/>
</dbReference>
<sequence length="79" mass="8455">MKQRIGSECLVDEPTGSVAGKPGQDATTGLPPISVLRLEQMSKVVRWLAIELQQGTGTAEGPSHLPQEIVLIYCSNSHV</sequence>
<evidence type="ECO:0000313" key="2">
    <source>
        <dbReference type="Proteomes" id="UP000828048"/>
    </source>
</evidence>